<evidence type="ECO:0000256" key="2">
    <source>
        <dbReference type="ARBA" id="ARBA00037999"/>
    </source>
</evidence>
<evidence type="ECO:0000256" key="1">
    <source>
        <dbReference type="ARBA" id="ARBA00022898"/>
    </source>
</evidence>
<evidence type="ECO:0000313" key="5">
    <source>
        <dbReference type="Proteomes" id="UP001469365"/>
    </source>
</evidence>
<dbReference type="Proteomes" id="UP001469365">
    <property type="component" value="Unassembled WGS sequence"/>
</dbReference>
<dbReference type="PIRSF" id="PIRSF000390">
    <property type="entry name" value="PLP_StrS"/>
    <property type="match status" value="1"/>
</dbReference>
<organism evidence="4 5">
    <name type="scientific">Paenibacillus filicis</name>
    <dbReference type="NCBI Taxonomy" id="669464"/>
    <lineage>
        <taxon>Bacteria</taxon>
        <taxon>Bacillati</taxon>
        <taxon>Bacillota</taxon>
        <taxon>Bacilli</taxon>
        <taxon>Bacillales</taxon>
        <taxon>Paenibacillaceae</taxon>
        <taxon>Paenibacillus</taxon>
    </lineage>
</organism>
<dbReference type="InterPro" id="IPR015424">
    <property type="entry name" value="PyrdxlP-dep_Trfase"/>
</dbReference>
<keyword evidence="4" id="KW-0808">Transferase</keyword>
<reference evidence="4 5" key="1">
    <citation type="submission" date="2024-04" db="EMBL/GenBank/DDBJ databases">
        <title>draft genome sequnece of Paenibacillus filicis.</title>
        <authorList>
            <person name="Kim D.-U."/>
        </authorList>
    </citation>
    <scope>NUCLEOTIDE SEQUENCE [LARGE SCALE GENOMIC DNA]</scope>
    <source>
        <strain evidence="4 5">KACC14197</strain>
    </source>
</reference>
<proteinExistence type="inferred from homology"/>
<dbReference type="SUPFAM" id="SSF53383">
    <property type="entry name" value="PLP-dependent transferases"/>
    <property type="match status" value="1"/>
</dbReference>
<dbReference type="EMBL" id="JBBPCC010000023">
    <property type="protein sequence ID" value="MEK8131747.1"/>
    <property type="molecule type" value="Genomic_DNA"/>
</dbReference>
<dbReference type="Gene3D" id="3.90.1150.10">
    <property type="entry name" value="Aspartate Aminotransferase, domain 1"/>
    <property type="match status" value="1"/>
</dbReference>
<name>A0ABU9DSE1_9BACL</name>
<dbReference type="InterPro" id="IPR015422">
    <property type="entry name" value="PyrdxlP-dep_Trfase_small"/>
</dbReference>
<evidence type="ECO:0000256" key="3">
    <source>
        <dbReference type="RuleBase" id="RU004508"/>
    </source>
</evidence>
<sequence>MIKIPIFDSSAEVASINEEVMASIQDVLFSGQFILGPQVKELEKEIAEYLGVRYAFGVNSGTDALVIGLRAAGVGNGDQVITTPFTFFATSEAIHQVGAEPVFVDIDPITFNIDVKQVEKAITAQTKAIIPVHLFGHASDMSAIELVAKRYGLKIIEDVAQGFGGEFQGKKLGSIGDVGCFSFFPTKNLGTYGDGGLLTTNDEATARLIRMLRAHGSEKKYHNEMFGYNSRLDEMHAAILRVKLPKLDKWNEMRRRIAARYQRELSDLQAVIVPTEQEGVMHVYHQFTIRVLGGHRDSLKQFLAEQGVGSMVYYPVPLHRLPVYHDMEGTFPESEQAAEEVLSLPMWPLMSSEIQSIVIKAIQDYFLK</sequence>
<keyword evidence="4" id="KW-0032">Aminotransferase</keyword>
<dbReference type="InterPro" id="IPR015421">
    <property type="entry name" value="PyrdxlP-dep_Trfase_major"/>
</dbReference>
<dbReference type="CDD" id="cd00616">
    <property type="entry name" value="AHBA_syn"/>
    <property type="match status" value="1"/>
</dbReference>
<dbReference type="PANTHER" id="PTHR30244">
    <property type="entry name" value="TRANSAMINASE"/>
    <property type="match status" value="1"/>
</dbReference>
<accession>A0ABU9DSE1</accession>
<dbReference type="Gene3D" id="3.40.640.10">
    <property type="entry name" value="Type I PLP-dependent aspartate aminotransferase-like (Major domain)"/>
    <property type="match status" value="1"/>
</dbReference>
<protein>
    <submittedName>
        <fullName evidence="4">DegT/DnrJ/EryC1/StrS family aminotransferase</fullName>
        <ecNumber evidence="4">2.6.1.-</ecNumber>
    </submittedName>
</protein>
<comment type="similarity">
    <text evidence="2 3">Belongs to the DegT/DnrJ/EryC1 family.</text>
</comment>
<dbReference type="InterPro" id="IPR000653">
    <property type="entry name" value="DegT/StrS_aminotransferase"/>
</dbReference>
<dbReference type="GO" id="GO:0008483">
    <property type="term" value="F:transaminase activity"/>
    <property type="evidence" value="ECO:0007669"/>
    <property type="project" value="UniProtKB-KW"/>
</dbReference>
<dbReference type="Pfam" id="PF01041">
    <property type="entry name" value="DegT_DnrJ_EryC1"/>
    <property type="match status" value="1"/>
</dbReference>
<comment type="caution">
    <text evidence="4">The sequence shown here is derived from an EMBL/GenBank/DDBJ whole genome shotgun (WGS) entry which is preliminary data.</text>
</comment>
<dbReference type="EC" id="2.6.1.-" evidence="4"/>
<dbReference type="PANTHER" id="PTHR30244:SF36">
    <property type="entry name" value="3-OXO-GLUCOSE-6-PHOSPHATE:GLUTAMATE AMINOTRANSFERASE"/>
    <property type="match status" value="1"/>
</dbReference>
<gene>
    <name evidence="4" type="ORF">WMW72_27950</name>
</gene>
<evidence type="ECO:0000313" key="4">
    <source>
        <dbReference type="EMBL" id="MEK8131747.1"/>
    </source>
</evidence>
<keyword evidence="1 3" id="KW-0663">Pyridoxal phosphate</keyword>
<keyword evidence="5" id="KW-1185">Reference proteome</keyword>